<accession>A0ABW0I0F7</accession>
<gene>
    <name evidence="2" type="ORF">ACFPOF_18520</name>
</gene>
<keyword evidence="1" id="KW-0812">Transmembrane</keyword>
<organism evidence="2 3">
    <name type="scientific">Cohnella soli</name>
    <dbReference type="NCBI Taxonomy" id="425005"/>
    <lineage>
        <taxon>Bacteria</taxon>
        <taxon>Bacillati</taxon>
        <taxon>Bacillota</taxon>
        <taxon>Bacilli</taxon>
        <taxon>Bacillales</taxon>
        <taxon>Paenibacillaceae</taxon>
        <taxon>Cohnella</taxon>
    </lineage>
</organism>
<comment type="caution">
    <text evidence="2">The sequence shown here is derived from an EMBL/GenBank/DDBJ whole genome shotgun (WGS) entry which is preliminary data.</text>
</comment>
<keyword evidence="1" id="KW-1133">Transmembrane helix</keyword>
<reference evidence="3" key="1">
    <citation type="journal article" date="2019" name="Int. J. Syst. Evol. Microbiol.">
        <title>The Global Catalogue of Microorganisms (GCM) 10K type strain sequencing project: providing services to taxonomists for standard genome sequencing and annotation.</title>
        <authorList>
            <consortium name="The Broad Institute Genomics Platform"/>
            <consortium name="The Broad Institute Genome Sequencing Center for Infectious Disease"/>
            <person name="Wu L."/>
            <person name="Ma J."/>
        </authorList>
    </citation>
    <scope>NUCLEOTIDE SEQUENCE [LARGE SCALE GENOMIC DNA]</scope>
    <source>
        <strain evidence="3">CGMCC 1.18575</strain>
    </source>
</reference>
<evidence type="ECO:0000256" key="1">
    <source>
        <dbReference type="SAM" id="Phobius"/>
    </source>
</evidence>
<feature type="transmembrane region" description="Helical" evidence="1">
    <location>
        <begin position="6"/>
        <end position="29"/>
    </location>
</feature>
<keyword evidence="1" id="KW-0472">Membrane</keyword>
<dbReference type="Proteomes" id="UP001596113">
    <property type="component" value="Unassembled WGS sequence"/>
</dbReference>
<dbReference type="InterPro" id="IPR024623">
    <property type="entry name" value="YtxH"/>
</dbReference>
<dbReference type="Pfam" id="PF12732">
    <property type="entry name" value="YtxH"/>
    <property type="match status" value="1"/>
</dbReference>
<evidence type="ECO:0000313" key="2">
    <source>
        <dbReference type="EMBL" id="MFC5404737.1"/>
    </source>
</evidence>
<keyword evidence="3" id="KW-1185">Reference proteome</keyword>
<dbReference type="PANTHER" id="PTHR35792:SF1">
    <property type="entry name" value="SLL0268 PROTEIN"/>
    <property type="match status" value="1"/>
</dbReference>
<proteinExistence type="predicted"/>
<sequence>MSKENNVNGVLLGMAVGGAIGFISALLLAPKSGTQLREDLSTKFQSITGKTKDVAATVGKNLKELAGTLKEEATDVVDQAKRPN</sequence>
<protein>
    <submittedName>
        <fullName evidence="2">YtxH domain-containing protein</fullName>
    </submittedName>
</protein>
<name>A0ABW0I0F7_9BACL</name>
<dbReference type="InterPro" id="IPR052928">
    <property type="entry name" value="Desiccation-related_membrane"/>
</dbReference>
<dbReference type="PANTHER" id="PTHR35792">
    <property type="entry name" value="GENERAL STRESS PROTEIN"/>
    <property type="match status" value="1"/>
</dbReference>
<evidence type="ECO:0000313" key="3">
    <source>
        <dbReference type="Proteomes" id="UP001596113"/>
    </source>
</evidence>
<dbReference type="RefSeq" id="WP_378135299.1">
    <property type="nucleotide sequence ID" value="NZ_JBHSMI010000028.1"/>
</dbReference>
<dbReference type="EMBL" id="JBHSMI010000028">
    <property type="protein sequence ID" value="MFC5404737.1"/>
    <property type="molecule type" value="Genomic_DNA"/>
</dbReference>